<dbReference type="CDD" id="cd02909">
    <property type="entry name" value="cupin_pirin_N"/>
    <property type="match status" value="1"/>
</dbReference>
<dbReference type="AlphaFoldDB" id="A0A1I0HPK1"/>
<evidence type="ECO:0000256" key="1">
    <source>
        <dbReference type="ARBA" id="ARBA00008416"/>
    </source>
</evidence>
<dbReference type="PANTHER" id="PTHR13903">
    <property type="entry name" value="PIRIN-RELATED"/>
    <property type="match status" value="1"/>
</dbReference>
<dbReference type="STRING" id="349064.SAMN05660429_02848"/>
<comment type="similarity">
    <text evidence="1 3">Belongs to the pirin family.</text>
</comment>
<dbReference type="PANTHER" id="PTHR13903:SF8">
    <property type="entry name" value="PIRIN"/>
    <property type="match status" value="1"/>
</dbReference>
<dbReference type="SUPFAM" id="SSF51182">
    <property type="entry name" value="RmlC-like cupins"/>
    <property type="match status" value="1"/>
</dbReference>
<evidence type="ECO:0000256" key="3">
    <source>
        <dbReference type="RuleBase" id="RU003457"/>
    </source>
</evidence>
<dbReference type="GO" id="GO:0046872">
    <property type="term" value="F:metal ion binding"/>
    <property type="evidence" value="ECO:0007669"/>
    <property type="project" value="UniProtKB-KW"/>
</dbReference>
<dbReference type="InterPro" id="IPR011051">
    <property type="entry name" value="RmlC_Cupin_sf"/>
</dbReference>
<evidence type="ECO:0000313" key="7">
    <source>
        <dbReference type="Proteomes" id="UP000199308"/>
    </source>
</evidence>
<sequence>MKVIQVRKASPTQDGAGVKISRVADFSGAMLDPFLMIDELKSDDNADFIGGFPPHPHRGIETFTYMIKGGFEHQDHMGNKKAIRGGDVQWMSTGSGVIHSEMPLATDEGMHGFQIWLNMPAKDKMRAAIYQDSVDSPLPELVDEQGSKLRALAGQWHFAGQSVTSPLKELSSGGAIADLTLAANGTAEFDLSDYDLAMAYIHTGSLDTANGGRGHMLVLDSQSAIQLEASAQGAGVLLFAGNKINEKIVHYGPFVMNTHQEIEQAIADYQSGKMGRLSL</sequence>
<keyword evidence="2" id="KW-0408">Iron</keyword>
<dbReference type="Pfam" id="PF05726">
    <property type="entry name" value="Pirin_C"/>
    <property type="match status" value="1"/>
</dbReference>
<dbReference type="OrthoDB" id="9780903at2"/>
<feature type="binding site" evidence="2">
    <location>
        <position position="99"/>
    </location>
    <ligand>
        <name>Fe cation</name>
        <dbReference type="ChEBI" id="CHEBI:24875"/>
    </ligand>
</feature>
<keyword evidence="7" id="KW-1185">Reference proteome</keyword>
<feature type="domain" description="Pirin N-terminal" evidence="4">
    <location>
        <begin position="28"/>
        <end position="117"/>
    </location>
</feature>
<gene>
    <name evidence="6" type="ORF">SAMN05660429_02848</name>
</gene>
<reference evidence="6 7" key="1">
    <citation type="submission" date="2016-10" db="EMBL/GenBank/DDBJ databases">
        <authorList>
            <person name="de Groot N.N."/>
        </authorList>
    </citation>
    <scope>NUCLEOTIDE SEQUENCE [LARGE SCALE GENOMIC DNA]</scope>
    <source>
        <strain evidence="6 7">DSM 19706</strain>
    </source>
</reference>
<comment type="cofactor">
    <cofactor evidence="2">
        <name>Fe cation</name>
        <dbReference type="ChEBI" id="CHEBI:24875"/>
    </cofactor>
    <text evidence="2">Binds 1 Fe cation per subunit.</text>
</comment>
<feature type="binding site" evidence="2">
    <location>
        <position position="55"/>
    </location>
    <ligand>
        <name>Fe cation</name>
        <dbReference type="ChEBI" id="CHEBI:24875"/>
    </ligand>
</feature>
<dbReference type="InterPro" id="IPR008778">
    <property type="entry name" value="Pirin_C_dom"/>
</dbReference>
<organism evidence="6 7">
    <name type="scientific">Thalassotalea agarivorans</name>
    <name type="common">Thalassomonas agarivorans</name>
    <dbReference type="NCBI Taxonomy" id="349064"/>
    <lineage>
        <taxon>Bacteria</taxon>
        <taxon>Pseudomonadati</taxon>
        <taxon>Pseudomonadota</taxon>
        <taxon>Gammaproteobacteria</taxon>
        <taxon>Alteromonadales</taxon>
        <taxon>Colwelliaceae</taxon>
        <taxon>Thalassotalea</taxon>
    </lineage>
</organism>
<dbReference type="EMBL" id="FOHK01000017">
    <property type="protein sequence ID" value="SET85082.1"/>
    <property type="molecule type" value="Genomic_DNA"/>
</dbReference>
<dbReference type="InterPro" id="IPR012093">
    <property type="entry name" value="Pirin"/>
</dbReference>
<keyword evidence="2" id="KW-0479">Metal-binding</keyword>
<dbReference type="Gene3D" id="2.60.120.10">
    <property type="entry name" value="Jelly Rolls"/>
    <property type="match status" value="2"/>
</dbReference>
<dbReference type="PIRSF" id="PIRSF006232">
    <property type="entry name" value="Pirin"/>
    <property type="match status" value="1"/>
</dbReference>
<evidence type="ECO:0000313" key="6">
    <source>
        <dbReference type="EMBL" id="SET85082.1"/>
    </source>
</evidence>
<dbReference type="InterPro" id="IPR003829">
    <property type="entry name" value="Pirin_N_dom"/>
</dbReference>
<evidence type="ECO:0000256" key="2">
    <source>
        <dbReference type="PIRSR" id="PIRSR006232-1"/>
    </source>
</evidence>
<dbReference type="CDD" id="cd02247">
    <property type="entry name" value="cupin_pirin_C"/>
    <property type="match status" value="1"/>
</dbReference>
<proteinExistence type="inferred from homology"/>
<evidence type="ECO:0008006" key="8">
    <source>
        <dbReference type="Google" id="ProtNLM"/>
    </source>
</evidence>
<accession>A0A1I0HPK1</accession>
<evidence type="ECO:0000259" key="4">
    <source>
        <dbReference type="Pfam" id="PF02678"/>
    </source>
</evidence>
<feature type="domain" description="Pirin C-terminal" evidence="5">
    <location>
        <begin position="177"/>
        <end position="275"/>
    </location>
</feature>
<feature type="binding site" evidence="2">
    <location>
        <position position="101"/>
    </location>
    <ligand>
        <name>Fe cation</name>
        <dbReference type="ChEBI" id="CHEBI:24875"/>
    </ligand>
</feature>
<protein>
    <recommendedName>
        <fullName evidence="8">Pirin N-terminal domain-containing protein</fullName>
    </recommendedName>
</protein>
<dbReference type="Pfam" id="PF02678">
    <property type="entry name" value="Pirin"/>
    <property type="match status" value="1"/>
</dbReference>
<dbReference type="InterPro" id="IPR014710">
    <property type="entry name" value="RmlC-like_jellyroll"/>
</dbReference>
<name>A0A1I0HPK1_THASX</name>
<feature type="binding site" evidence="2">
    <location>
        <position position="57"/>
    </location>
    <ligand>
        <name>Fe cation</name>
        <dbReference type="ChEBI" id="CHEBI:24875"/>
    </ligand>
</feature>
<dbReference type="Proteomes" id="UP000199308">
    <property type="component" value="Unassembled WGS sequence"/>
</dbReference>
<dbReference type="RefSeq" id="WP_093331929.1">
    <property type="nucleotide sequence ID" value="NZ_AP027363.1"/>
</dbReference>
<evidence type="ECO:0000259" key="5">
    <source>
        <dbReference type="Pfam" id="PF05726"/>
    </source>
</evidence>